<feature type="region of interest" description="Disordered" evidence="10">
    <location>
        <begin position="119"/>
        <end position="160"/>
    </location>
</feature>
<feature type="compositionally biased region" description="Pro residues" evidence="10">
    <location>
        <begin position="141"/>
        <end position="159"/>
    </location>
</feature>
<dbReference type="InterPro" id="IPR042101">
    <property type="entry name" value="SRP54_N_sf"/>
</dbReference>
<dbReference type="SUPFAM" id="SSF52540">
    <property type="entry name" value="P-loop containing nucleoside triphosphate hydrolases"/>
    <property type="match status" value="1"/>
</dbReference>
<dbReference type="Pfam" id="PF00448">
    <property type="entry name" value="SRP54"/>
    <property type="match status" value="1"/>
</dbReference>
<feature type="compositionally biased region" description="Basic and acidic residues" evidence="10">
    <location>
        <begin position="1"/>
        <end position="19"/>
    </location>
</feature>
<dbReference type="PANTHER" id="PTHR43134">
    <property type="entry name" value="SIGNAL RECOGNITION PARTICLE RECEPTOR SUBUNIT ALPHA"/>
    <property type="match status" value="1"/>
</dbReference>
<evidence type="ECO:0000256" key="2">
    <source>
        <dbReference type="ARBA" id="ARBA00022490"/>
    </source>
</evidence>
<keyword evidence="2 9" id="KW-0963">Cytoplasm</keyword>
<dbReference type="RefSeq" id="WP_181070637.1">
    <property type="nucleotide sequence ID" value="NZ_JAAMRF010000004.1"/>
</dbReference>
<evidence type="ECO:0000256" key="4">
    <source>
        <dbReference type="ARBA" id="ARBA00022801"/>
    </source>
</evidence>
<dbReference type="InterPro" id="IPR013822">
    <property type="entry name" value="Signal_recog_particl_SRP54_hlx"/>
</dbReference>
<dbReference type="InterPro" id="IPR004390">
    <property type="entry name" value="SR_rcpt_FtsY"/>
</dbReference>
<feature type="binding site" evidence="9">
    <location>
        <begin position="356"/>
        <end position="360"/>
    </location>
    <ligand>
        <name>GTP</name>
        <dbReference type="ChEBI" id="CHEBI:37565"/>
    </ligand>
</feature>
<feature type="compositionally biased region" description="Low complexity" evidence="10">
    <location>
        <begin position="77"/>
        <end position="89"/>
    </location>
</feature>
<evidence type="ECO:0000256" key="8">
    <source>
        <dbReference type="ARBA" id="ARBA00048027"/>
    </source>
</evidence>
<keyword evidence="13" id="KW-1185">Reference proteome</keyword>
<feature type="binding site" evidence="9">
    <location>
        <begin position="420"/>
        <end position="423"/>
    </location>
    <ligand>
        <name>GTP</name>
        <dbReference type="ChEBI" id="CHEBI:37565"/>
    </ligand>
</feature>
<keyword evidence="5 9" id="KW-0342">GTP-binding</keyword>
<evidence type="ECO:0000256" key="5">
    <source>
        <dbReference type="ARBA" id="ARBA00023134"/>
    </source>
</evidence>
<evidence type="ECO:0000313" key="13">
    <source>
        <dbReference type="Proteomes" id="UP000786387"/>
    </source>
</evidence>
<comment type="caution">
    <text evidence="12">The sequence shown here is derived from an EMBL/GenBank/DDBJ whole genome shotgun (WGS) entry which is preliminary data.</text>
</comment>
<comment type="subcellular location">
    <subcellularLocation>
        <location evidence="9">Cell membrane</location>
        <topology evidence="9">Peripheral membrane protein</topology>
        <orientation evidence="9">Cytoplasmic side</orientation>
    </subcellularLocation>
    <subcellularLocation>
        <location evidence="9">Cytoplasm</location>
    </subcellularLocation>
</comment>
<comment type="similarity">
    <text evidence="9">Belongs to the GTP-binding SRP family. FtsY subfamily.</text>
</comment>
<keyword evidence="3 9" id="KW-0547">Nucleotide-binding</keyword>
<dbReference type="CDD" id="cd17874">
    <property type="entry name" value="FtsY"/>
    <property type="match status" value="1"/>
</dbReference>
<protein>
    <recommendedName>
        <fullName evidence="9">Signal recognition particle receptor FtsY</fullName>
        <shortName evidence="9">SRP receptor</shortName>
        <ecNumber evidence="9">3.6.5.4</ecNumber>
    </recommendedName>
</protein>
<keyword evidence="6 9" id="KW-0472">Membrane</keyword>
<evidence type="ECO:0000256" key="3">
    <source>
        <dbReference type="ARBA" id="ARBA00022741"/>
    </source>
</evidence>
<keyword evidence="1 9" id="KW-1003">Cell membrane</keyword>
<dbReference type="InterPro" id="IPR000897">
    <property type="entry name" value="SRP54_GTPase_dom"/>
</dbReference>
<reference evidence="12 13" key="1">
    <citation type="submission" date="2020-02" db="EMBL/GenBank/DDBJ databases">
        <title>Synteny-based analysis reveals conserved mechanism for high triclosan tolerance in Pseudomonas, as well as instances of horizontal transfer.</title>
        <authorList>
            <person name="Mcfarland A.G."/>
            <person name="Bertucci H.K."/>
            <person name="Litmann E."/>
            <person name="Shen J."/>
            <person name="Huttenhower C."/>
            <person name="Hartmann E.M."/>
        </authorList>
    </citation>
    <scope>NUCLEOTIDE SEQUENCE [LARGE SCALE GENOMIC DNA]</scope>
    <source>
        <strain evidence="12 13">115A1</strain>
    </source>
</reference>
<feature type="region of interest" description="Disordered" evidence="10">
    <location>
        <begin position="1"/>
        <end position="107"/>
    </location>
</feature>
<name>A0ABR5Z0L3_9GAMM</name>
<dbReference type="InterPro" id="IPR027417">
    <property type="entry name" value="P-loop_NTPase"/>
</dbReference>
<comment type="subunit">
    <text evidence="9">Part of the signal recognition particle protein translocation system, which is composed of SRP and FtsY. SRP is a ribonucleoprotein composed of Ffh and a 4.5S RNA molecule.</text>
</comment>
<sequence>MFGSNDDKKTPAEAGEKKGLFGWLRKKPEAPAAEPVETPQEDSGEQLDAPAANVQPQESLQAEPTPLAEPERFPALESETAPEPQAETEPVFEPEPELPVTPVPSVKAEAEARSGFFGLFKGGEPSAPAEPSEPPIEVVEPPAPSEPLPSEPEPVPAAQPEPTRAGFFARLKQGLSKTSASLGEGMASLFLGKKAIDDDLLEELETRLLTADVGVEATTAIIQNLTRRVARKELADSGALYKALQEELAALLAPVEQPLQIDSAKRPYVILVVGVNGVGKTTTIGKLAKKLQRDGKKVMLAAGDTFRAAAVEQLQVWGERNNISVVAQHTGADSASVIFDAVQAAKARGIDVLIADTAGRLHTKDNLMEELKKVRRVIGKLDETAPHEVLLVLDAGTGQNAINQTRQFNQAVELTGLALTKLDGTAKGGVIFALAKQFGTPIRYIGVGEGIDDLRTFEAQAFVSALFAERS</sequence>
<evidence type="ECO:0000256" key="10">
    <source>
        <dbReference type="SAM" id="MobiDB-lite"/>
    </source>
</evidence>
<dbReference type="SUPFAM" id="SSF47364">
    <property type="entry name" value="Domain of the SRP/SRP receptor G-proteins"/>
    <property type="match status" value="1"/>
</dbReference>
<evidence type="ECO:0000313" key="12">
    <source>
        <dbReference type="EMBL" id="MBA1273707.1"/>
    </source>
</evidence>
<dbReference type="EC" id="3.6.5.4" evidence="9"/>
<gene>
    <name evidence="9 12" type="primary">ftsY</name>
    <name evidence="12" type="ORF">G7026_10085</name>
</gene>
<dbReference type="InterPro" id="IPR036225">
    <property type="entry name" value="SRP/SRP_N"/>
</dbReference>
<feature type="domain" description="SRP54-type proteins GTP-binding" evidence="11">
    <location>
        <begin position="441"/>
        <end position="454"/>
    </location>
</feature>
<dbReference type="PROSITE" id="PS00300">
    <property type="entry name" value="SRP54"/>
    <property type="match status" value="1"/>
</dbReference>
<comment type="function">
    <text evidence="9">Involved in targeting and insertion of nascent membrane proteins into the cytoplasmic membrane. Acts as a receptor for the complex formed by the signal recognition particle (SRP) and the ribosome-nascent chain (RNC). Interaction with SRP-RNC leads to the transfer of the RNC complex to the Sec translocase for insertion into the membrane, the hydrolysis of GTP by both Ffh and FtsY, and the dissociation of the SRP-FtsY complex into the individual components.</text>
</comment>
<evidence type="ECO:0000256" key="7">
    <source>
        <dbReference type="ARBA" id="ARBA00023170"/>
    </source>
</evidence>
<dbReference type="EMBL" id="JAAMRF010000004">
    <property type="protein sequence ID" value="MBA1273707.1"/>
    <property type="molecule type" value="Genomic_DNA"/>
</dbReference>
<keyword evidence="7 9" id="KW-0675">Receptor</keyword>
<feature type="compositionally biased region" description="Low complexity" evidence="10">
    <location>
        <begin position="124"/>
        <end position="140"/>
    </location>
</feature>
<dbReference type="Gene3D" id="3.40.50.300">
    <property type="entry name" value="P-loop containing nucleotide triphosphate hydrolases"/>
    <property type="match status" value="1"/>
</dbReference>
<dbReference type="SMART" id="SM00963">
    <property type="entry name" value="SRP54_N"/>
    <property type="match status" value="1"/>
</dbReference>
<proteinExistence type="inferred from homology"/>
<dbReference type="Gene3D" id="1.20.120.140">
    <property type="entry name" value="Signal recognition particle SRP54, nucleotide-binding domain"/>
    <property type="match status" value="1"/>
</dbReference>
<evidence type="ECO:0000256" key="6">
    <source>
        <dbReference type="ARBA" id="ARBA00023136"/>
    </source>
</evidence>
<evidence type="ECO:0000259" key="11">
    <source>
        <dbReference type="PROSITE" id="PS00300"/>
    </source>
</evidence>
<dbReference type="Proteomes" id="UP000786387">
    <property type="component" value="Unassembled WGS sequence"/>
</dbReference>
<dbReference type="SMART" id="SM00962">
    <property type="entry name" value="SRP54"/>
    <property type="match status" value="1"/>
</dbReference>
<evidence type="ECO:0000256" key="1">
    <source>
        <dbReference type="ARBA" id="ARBA00022475"/>
    </source>
</evidence>
<dbReference type="InterPro" id="IPR003593">
    <property type="entry name" value="AAA+_ATPase"/>
</dbReference>
<dbReference type="SMART" id="SM00382">
    <property type="entry name" value="AAA"/>
    <property type="match status" value="1"/>
</dbReference>
<feature type="binding site" evidence="9">
    <location>
        <begin position="274"/>
        <end position="281"/>
    </location>
    <ligand>
        <name>GTP</name>
        <dbReference type="ChEBI" id="CHEBI:37565"/>
    </ligand>
</feature>
<dbReference type="PANTHER" id="PTHR43134:SF1">
    <property type="entry name" value="SIGNAL RECOGNITION PARTICLE RECEPTOR SUBUNIT ALPHA"/>
    <property type="match status" value="1"/>
</dbReference>
<dbReference type="NCBIfam" id="TIGR00064">
    <property type="entry name" value="ftsY"/>
    <property type="match status" value="1"/>
</dbReference>
<organism evidence="12 13">
    <name type="scientific">Stutzerimonas azotifigens</name>
    <dbReference type="NCBI Taxonomy" id="291995"/>
    <lineage>
        <taxon>Bacteria</taxon>
        <taxon>Pseudomonadati</taxon>
        <taxon>Pseudomonadota</taxon>
        <taxon>Gammaproteobacteria</taxon>
        <taxon>Pseudomonadales</taxon>
        <taxon>Pseudomonadaceae</taxon>
        <taxon>Stutzerimonas</taxon>
    </lineage>
</organism>
<evidence type="ECO:0000256" key="9">
    <source>
        <dbReference type="HAMAP-Rule" id="MF_00920"/>
    </source>
</evidence>
<comment type="catalytic activity">
    <reaction evidence="8 9">
        <text>GTP + H2O = GDP + phosphate + H(+)</text>
        <dbReference type="Rhea" id="RHEA:19669"/>
        <dbReference type="ChEBI" id="CHEBI:15377"/>
        <dbReference type="ChEBI" id="CHEBI:15378"/>
        <dbReference type="ChEBI" id="CHEBI:37565"/>
        <dbReference type="ChEBI" id="CHEBI:43474"/>
        <dbReference type="ChEBI" id="CHEBI:58189"/>
        <dbReference type="EC" id="3.6.5.4"/>
    </reaction>
</comment>
<keyword evidence="4 9" id="KW-0378">Hydrolase</keyword>
<dbReference type="Pfam" id="PF02881">
    <property type="entry name" value="SRP54_N"/>
    <property type="match status" value="1"/>
</dbReference>
<dbReference type="HAMAP" id="MF_00920">
    <property type="entry name" value="FtsY"/>
    <property type="match status" value="1"/>
</dbReference>
<accession>A0ABR5Z0L3</accession>